<dbReference type="Gene3D" id="3.40.50.720">
    <property type="entry name" value="NAD(P)-binding Rossmann-like Domain"/>
    <property type="match status" value="1"/>
</dbReference>
<proteinExistence type="predicted"/>
<feature type="domain" description="XdhC Rossmann" evidence="2">
    <location>
        <begin position="158"/>
        <end position="287"/>
    </location>
</feature>
<dbReference type="Pfam" id="PF13478">
    <property type="entry name" value="XdhC_C"/>
    <property type="match status" value="1"/>
</dbReference>
<feature type="domain" description="XdhC- CoxI" evidence="1">
    <location>
        <begin position="30"/>
        <end position="90"/>
    </location>
</feature>
<evidence type="ECO:0000313" key="4">
    <source>
        <dbReference type="Proteomes" id="UP000284395"/>
    </source>
</evidence>
<dbReference type="Proteomes" id="UP000284395">
    <property type="component" value="Unassembled WGS sequence"/>
</dbReference>
<dbReference type="PANTHER" id="PTHR30388">
    <property type="entry name" value="ALDEHYDE OXIDOREDUCTASE MOLYBDENUM COFACTOR ASSEMBLY PROTEIN"/>
    <property type="match status" value="1"/>
</dbReference>
<dbReference type="Pfam" id="PF02625">
    <property type="entry name" value="XdhC_CoxI"/>
    <property type="match status" value="1"/>
</dbReference>
<comment type="caution">
    <text evidence="3">The sequence shown here is derived from an EMBL/GenBank/DDBJ whole genome shotgun (WGS) entry which is preliminary data.</text>
</comment>
<dbReference type="EMBL" id="RAPF01000003">
    <property type="protein sequence ID" value="RKF21726.1"/>
    <property type="molecule type" value="Genomic_DNA"/>
</dbReference>
<gene>
    <name evidence="3" type="ORF">D6851_06755</name>
</gene>
<dbReference type="InterPro" id="IPR003777">
    <property type="entry name" value="XdhC_CoxI"/>
</dbReference>
<keyword evidence="4" id="KW-1185">Reference proteome</keyword>
<dbReference type="PANTHER" id="PTHR30388:SF4">
    <property type="entry name" value="MOLYBDENUM COFACTOR INSERTION CHAPERONE PAOD"/>
    <property type="match status" value="1"/>
</dbReference>
<dbReference type="AlphaFoldDB" id="A0A420EM83"/>
<dbReference type="OrthoDB" id="9815497at2"/>
<evidence type="ECO:0000259" key="1">
    <source>
        <dbReference type="Pfam" id="PF02625"/>
    </source>
</evidence>
<evidence type="ECO:0000313" key="3">
    <source>
        <dbReference type="EMBL" id="RKF21726.1"/>
    </source>
</evidence>
<accession>A0A420EM83</accession>
<evidence type="ECO:0000259" key="2">
    <source>
        <dbReference type="Pfam" id="PF13478"/>
    </source>
</evidence>
<dbReference type="InterPro" id="IPR027051">
    <property type="entry name" value="XdhC_Rossmann_dom"/>
</dbReference>
<name>A0A420EM83_9SPHN</name>
<reference evidence="3 4" key="1">
    <citation type="submission" date="2018-09" db="EMBL/GenBank/DDBJ databases">
        <title>Altererythrobacter spongiae sp. nov., isolated from a marine sponge.</title>
        <authorList>
            <person name="Zhuang L."/>
            <person name="Luo L."/>
        </authorList>
    </citation>
    <scope>NUCLEOTIDE SEQUENCE [LARGE SCALE GENOMIC DNA]</scope>
    <source>
        <strain evidence="3 4">HN-Y73</strain>
    </source>
</reference>
<dbReference type="InterPro" id="IPR052698">
    <property type="entry name" value="MoCofactor_Util/Proc"/>
</dbReference>
<organism evidence="3 4">
    <name type="scientific">Altericroceibacterium spongiae</name>
    <dbReference type="NCBI Taxonomy" id="2320269"/>
    <lineage>
        <taxon>Bacteria</taxon>
        <taxon>Pseudomonadati</taxon>
        <taxon>Pseudomonadota</taxon>
        <taxon>Alphaproteobacteria</taxon>
        <taxon>Sphingomonadales</taxon>
        <taxon>Erythrobacteraceae</taxon>
        <taxon>Altericroceibacterium</taxon>
    </lineage>
</organism>
<sequence>MPITPSLTSLAQRPSASDNAALLACADTGSALCTLIGIEGSFSRRLGAQLAIEEAGILAGSLADGCLEAQLVTEVQNARAEGKPRVVRFGAGSPAIDFRLPCGSGLDILVDPAPDRAACRQAADAIRERREASLPLKLPDGSAPDLLRERHYIPSLKLILFGEGPELTSLSLLAEASGLECDVYSRDDPHRLSLGGAPEDATVDRWTSITLLFHDHEWEAPLLKWALNSPAFHIGAQGGKIARDTRRQLLASQGVEPEALKRIISPIGLIPHSRDPQVLAVSVLAEIIAAYEAAYRHSD</sequence>
<protein>
    <submittedName>
        <fullName evidence="3">XdhC family protein</fullName>
    </submittedName>
</protein>
<dbReference type="RefSeq" id="WP_120324136.1">
    <property type="nucleotide sequence ID" value="NZ_RAPF01000003.1"/>
</dbReference>